<evidence type="ECO:0000313" key="10">
    <source>
        <dbReference type="Proteomes" id="UP000464954"/>
    </source>
</evidence>
<evidence type="ECO:0000313" key="9">
    <source>
        <dbReference type="EMBL" id="QHI70865.1"/>
    </source>
</evidence>
<dbReference type="SUPFAM" id="SSF55658">
    <property type="entry name" value="L9 N-domain-like"/>
    <property type="match status" value="1"/>
</dbReference>
<dbReference type="InterPro" id="IPR000244">
    <property type="entry name" value="Ribosomal_bL9"/>
</dbReference>
<dbReference type="Gene3D" id="3.10.430.100">
    <property type="entry name" value="Ribosomal protein L9, C-terminal domain"/>
    <property type="match status" value="1"/>
</dbReference>
<keyword evidence="2 7" id="KW-0699">rRNA-binding</keyword>
<evidence type="ECO:0000256" key="7">
    <source>
        <dbReference type="HAMAP-Rule" id="MF_00503"/>
    </source>
</evidence>
<dbReference type="SUPFAM" id="SSF55653">
    <property type="entry name" value="Ribosomal protein L9 C-domain"/>
    <property type="match status" value="1"/>
</dbReference>
<dbReference type="InterPro" id="IPR009027">
    <property type="entry name" value="Ribosomal_bL9/RNase_H1_N"/>
</dbReference>
<dbReference type="InterPro" id="IPR020594">
    <property type="entry name" value="Ribosomal_bL9_bac/chp"/>
</dbReference>
<evidence type="ECO:0000256" key="3">
    <source>
        <dbReference type="ARBA" id="ARBA00022884"/>
    </source>
</evidence>
<evidence type="ECO:0000256" key="1">
    <source>
        <dbReference type="ARBA" id="ARBA00010605"/>
    </source>
</evidence>
<keyword evidence="10" id="KW-1185">Reference proteome</keyword>
<comment type="similarity">
    <text evidence="1 7">Belongs to the bacterial ribosomal protein bL9 family.</text>
</comment>
<dbReference type="GO" id="GO:0003735">
    <property type="term" value="F:structural constituent of ribosome"/>
    <property type="evidence" value="ECO:0007669"/>
    <property type="project" value="InterPro"/>
</dbReference>
<dbReference type="InterPro" id="IPR020070">
    <property type="entry name" value="Ribosomal_bL9_N"/>
</dbReference>
<dbReference type="Proteomes" id="UP000464954">
    <property type="component" value="Chromosome"/>
</dbReference>
<evidence type="ECO:0000256" key="4">
    <source>
        <dbReference type="ARBA" id="ARBA00022980"/>
    </source>
</evidence>
<protein>
    <recommendedName>
        <fullName evidence="6 7">Large ribosomal subunit protein bL9</fullName>
    </recommendedName>
</protein>
<organism evidence="9 10">
    <name type="scientific">Tichowtungia aerotolerans</name>
    <dbReference type="NCBI Taxonomy" id="2697043"/>
    <lineage>
        <taxon>Bacteria</taxon>
        <taxon>Pseudomonadati</taxon>
        <taxon>Kiritimatiellota</taxon>
        <taxon>Tichowtungiia</taxon>
        <taxon>Tichowtungiales</taxon>
        <taxon>Tichowtungiaceae</taxon>
        <taxon>Tichowtungia</taxon>
    </lineage>
</organism>
<dbReference type="Gene3D" id="3.40.5.10">
    <property type="entry name" value="Ribosomal protein L9, N-terminal domain"/>
    <property type="match status" value="1"/>
</dbReference>
<dbReference type="PANTHER" id="PTHR21368">
    <property type="entry name" value="50S RIBOSOMAL PROTEIN L9"/>
    <property type="match status" value="1"/>
</dbReference>
<dbReference type="InterPro" id="IPR036791">
    <property type="entry name" value="Ribosomal_bL9_C_sf"/>
</dbReference>
<dbReference type="Pfam" id="PF01281">
    <property type="entry name" value="Ribosomal_L9_N"/>
    <property type="match status" value="1"/>
</dbReference>
<proteinExistence type="inferred from homology"/>
<dbReference type="GO" id="GO:0019843">
    <property type="term" value="F:rRNA binding"/>
    <property type="evidence" value="ECO:0007669"/>
    <property type="project" value="UniProtKB-UniRule"/>
</dbReference>
<reference evidence="9 10" key="1">
    <citation type="submission" date="2020-01" db="EMBL/GenBank/DDBJ databases">
        <title>Ponticoccus aerotolerans gen. nov., sp. nov., an anaerobic bacterium and proposal of Ponticoccusceae fam. nov., Ponticoccusles ord. nov. and Ponticoccuse classis nov. in the phylum Kiritimatiellaeota.</title>
        <authorList>
            <person name="Zhou L.Y."/>
            <person name="Du Z.J."/>
        </authorList>
    </citation>
    <scope>NUCLEOTIDE SEQUENCE [LARGE SCALE GENOMIC DNA]</scope>
    <source>
        <strain evidence="9 10">S-5007</strain>
    </source>
</reference>
<dbReference type="EMBL" id="CP047593">
    <property type="protein sequence ID" value="QHI70865.1"/>
    <property type="molecule type" value="Genomic_DNA"/>
</dbReference>
<keyword evidence="5 7" id="KW-0687">Ribonucleoprotein</keyword>
<dbReference type="HAMAP" id="MF_00503">
    <property type="entry name" value="Ribosomal_bL9"/>
    <property type="match status" value="1"/>
</dbReference>
<dbReference type="Pfam" id="PF03948">
    <property type="entry name" value="Ribosomal_L9_C"/>
    <property type="match status" value="1"/>
</dbReference>
<dbReference type="NCBIfam" id="TIGR00158">
    <property type="entry name" value="L9"/>
    <property type="match status" value="1"/>
</dbReference>
<dbReference type="InterPro" id="IPR036935">
    <property type="entry name" value="Ribosomal_bL9_N_sf"/>
</dbReference>
<feature type="domain" description="Ribosomal protein L9" evidence="8">
    <location>
        <begin position="8"/>
        <end position="35"/>
    </location>
</feature>
<evidence type="ECO:0000256" key="6">
    <source>
        <dbReference type="ARBA" id="ARBA00035292"/>
    </source>
</evidence>
<sequence>MDAVPGLGIEGDVVSVADGYARNFLFPRGIASLVTEGKKRQIEKKRLERLELMKKEKSAAEELAKKFENVSCTIAVKTTENGKLFGSVTAAQIAEKLAEQDIQLESTQLKLAAPLHELGVFDVEISLHPEVQAALKVWIVEE</sequence>
<dbReference type="GO" id="GO:0005840">
    <property type="term" value="C:ribosome"/>
    <property type="evidence" value="ECO:0007669"/>
    <property type="project" value="UniProtKB-KW"/>
</dbReference>
<dbReference type="InterPro" id="IPR020069">
    <property type="entry name" value="Ribosomal_bL9_C"/>
</dbReference>
<keyword evidence="4 7" id="KW-0689">Ribosomal protein</keyword>
<name>A0A6P1MII4_9BACT</name>
<dbReference type="AlphaFoldDB" id="A0A6P1MII4"/>
<dbReference type="PROSITE" id="PS00651">
    <property type="entry name" value="RIBOSOMAL_L9"/>
    <property type="match status" value="1"/>
</dbReference>
<evidence type="ECO:0000256" key="2">
    <source>
        <dbReference type="ARBA" id="ARBA00022730"/>
    </source>
</evidence>
<evidence type="ECO:0000256" key="5">
    <source>
        <dbReference type="ARBA" id="ARBA00023274"/>
    </source>
</evidence>
<dbReference type="GO" id="GO:1990904">
    <property type="term" value="C:ribonucleoprotein complex"/>
    <property type="evidence" value="ECO:0007669"/>
    <property type="project" value="UniProtKB-KW"/>
</dbReference>
<gene>
    <name evidence="7" type="primary">rplI</name>
    <name evidence="9" type="ORF">GT409_03255</name>
</gene>
<dbReference type="GO" id="GO:0006412">
    <property type="term" value="P:translation"/>
    <property type="evidence" value="ECO:0007669"/>
    <property type="project" value="UniProtKB-UniRule"/>
</dbReference>
<accession>A0A6P1MII4</accession>
<evidence type="ECO:0000259" key="8">
    <source>
        <dbReference type="PROSITE" id="PS00651"/>
    </source>
</evidence>
<keyword evidence="3 7" id="KW-0694">RNA-binding</keyword>
<dbReference type="KEGG" id="taer:GT409_03255"/>
<comment type="function">
    <text evidence="7">Binds to the 23S rRNA.</text>
</comment>